<dbReference type="InterPro" id="IPR010905">
    <property type="entry name" value="Glyco_hydro_88"/>
</dbReference>
<dbReference type="PANTHER" id="PTHR36845:SF1">
    <property type="entry name" value="HYDROLASE, PUTATIVE (AFU_ORTHOLOGUE AFUA_7G05090)-RELATED"/>
    <property type="match status" value="1"/>
</dbReference>
<dbReference type="Gene3D" id="1.50.10.10">
    <property type="match status" value="1"/>
</dbReference>
<dbReference type="InterPro" id="IPR052369">
    <property type="entry name" value="UG_Glycosaminoglycan_Hydrolase"/>
</dbReference>
<gene>
    <name evidence="5" type="ORF">A8709_14110</name>
</gene>
<feature type="active site" description="Nucleophile" evidence="3">
    <location>
        <position position="97"/>
    </location>
</feature>
<dbReference type="GO" id="GO:0000272">
    <property type="term" value="P:polysaccharide catabolic process"/>
    <property type="evidence" value="ECO:0007669"/>
    <property type="project" value="TreeGrafter"/>
</dbReference>
<evidence type="ECO:0000256" key="3">
    <source>
        <dbReference type="PIRSR" id="PIRSR610905-1"/>
    </source>
</evidence>
<dbReference type="GO" id="GO:0052757">
    <property type="term" value="F:chondroitin hydrolase activity"/>
    <property type="evidence" value="ECO:0007669"/>
    <property type="project" value="TreeGrafter"/>
</dbReference>
<dbReference type="PANTHER" id="PTHR36845">
    <property type="entry name" value="HYDROLASE, PUTATIVE (AFU_ORTHOLOGUE AFUA_7G05090)-RELATED"/>
    <property type="match status" value="1"/>
</dbReference>
<dbReference type="Proteomes" id="UP000093309">
    <property type="component" value="Unassembled WGS sequence"/>
</dbReference>
<dbReference type="AlphaFoldDB" id="A0A1C1A3U6"/>
<evidence type="ECO:0000256" key="4">
    <source>
        <dbReference type="PIRSR" id="PIRSR610905-2"/>
    </source>
</evidence>
<feature type="binding site" evidence="4">
    <location>
        <position position="155"/>
    </location>
    <ligand>
        <name>substrate</name>
    </ligand>
</feature>
<dbReference type="InterPro" id="IPR012341">
    <property type="entry name" value="6hp_glycosidase-like_sf"/>
</dbReference>
<feature type="active site" description="Proton donor" evidence="3">
    <location>
        <position position="155"/>
    </location>
</feature>
<name>A0A1C1A3U6_9BACL</name>
<feature type="binding site" evidence="4">
    <location>
        <position position="227"/>
    </location>
    <ligand>
        <name>substrate</name>
    </ligand>
</feature>
<dbReference type="Pfam" id="PF07470">
    <property type="entry name" value="Glyco_hydro_88"/>
    <property type="match status" value="1"/>
</dbReference>
<dbReference type="InterPro" id="IPR008928">
    <property type="entry name" value="6-hairpin_glycosidase_sf"/>
</dbReference>
<feature type="binding site" evidence="4">
    <location>
        <position position="97"/>
    </location>
    <ligand>
        <name>substrate</name>
    </ligand>
</feature>
<evidence type="ECO:0000256" key="1">
    <source>
        <dbReference type="ARBA" id="ARBA00022801"/>
    </source>
</evidence>
<feature type="binding site" evidence="4">
    <location>
        <position position="231"/>
    </location>
    <ligand>
        <name>substrate</name>
    </ligand>
</feature>
<comment type="similarity">
    <text evidence="2">Belongs to the glycosyl hydrolase 88 family.</text>
</comment>
<dbReference type="STRING" id="512399.A8709_14110"/>
<accession>A0A1C1A3U6</accession>
<protein>
    <submittedName>
        <fullName evidence="5">Glycosyl hydrolase</fullName>
    </submittedName>
</protein>
<reference evidence="6" key="1">
    <citation type="submission" date="2016-05" db="EMBL/GenBank/DDBJ databases">
        <title>Paenibacillus oryzae. sp. nov., isolated from the rice root.</title>
        <authorList>
            <person name="Zhang J."/>
            <person name="Zhang X."/>
        </authorList>
    </citation>
    <scope>NUCLEOTIDE SEQUENCE [LARGE SCALE GENOMIC DNA]</scope>
    <source>
        <strain evidence="6">KCTC13222</strain>
    </source>
</reference>
<proteinExistence type="inferred from homology"/>
<evidence type="ECO:0000313" key="5">
    <source>
        <dbReference type="EMBL" id="OCT15231.1"/>
    </source>
</evidence>
<keyword evidence="6" id="KW-1185">Reference proteome</keyword>
<dbReference type="SUPFAM" id="SSF48208">
    <property type="entry name" value="Six-hairpin glycosidases"/>
    <property type="match status" value="1"/>
</dbReference>
<evidence type="ECO:0000313" key="6">
    <source>
        <dbReference type="Proteomes" id="UP000093309"/>
    </source>
</evidence>
<keyword evidence="1 5" id="KW-0378">Hydrolase</keyword>
<sequence>MNMTTSVVNEAWADEVWGKIVAKVERTSKRIGATFPYASANGTYNNETNDWWTNGFWPGLLWLIYKENENVDLRDIAVSVENMMDETLLGYEKLHHDVGFMWSLTSVAQYKLLGTEASKIRGLMAASHLAGRFNLKGQFIRAWNGADQQGWAIIDCLLNLPLLYWASETTNDPRFRHIAVAHADTVLREFIRPDGSSHHIVVFDPETGERIEARGGQGYSPDSAWARGTSWALYGMALSFTYTGHQRYLDAAKRVADFFIANMPADSAPYWDFRAPAEPETAFDTSAAACAATGLLEIGRAVHEKEAHIYNDAAKRILILLTEKYVSWGEEEEGILTMSTANFPKRTYVNVPIIYADYYYTEAIAKLRGRTELFW</sequence>
<organism evidence="5 6">
    <name type="scientific">Paenibacillus pectinilyticus</name>
    <dbReference type="NCBI Taxonomy" id="512399"/>
    <lineage>
        <taxon>Bacteria</taxon>
        <taxon>Bacillati</taxon>
        <taxon>Bacillota</taxon>
        <taxon>Bacilli</taxon>
        <taxon>Bacillales</taxon>
        <taxon>Paenibacillaceae</taxon>
        <taxon>Paenibacillus</taxon>
    </lineage>
</organism>
<comment type="caution">
    <text evidence="5">The sequence shown here is derived from an EMBL/GenBank/DDBJ whole genome shotgun (WGS) entry which is preliminary data.</text>
</comment>
<dbReference type="EMBL" id="LYPC01000014">
    <property type="protein sequence ID" value="OCT15231.1"/>
    <property type="molecule type" value="Genomic_DNA"/>
</dbReference>
<evidence type="ECO:0000256" key="2">
    <source>
        <dbReference type="ARBA" id="ARBA00038358"/>
    </source>
</evidence>